<feature type="transmembrane region" description="Helical" evidence="1">
    <location>
        <begin position="187"/>
        <end position="209"/>
    </location>
</feature>
<proteinExistence type="predicted"/>
<sequence>MKQILPAIFTSVWKRKETKIYLLFVLFPVIFLLASFFGKSNFMQISVIGDNRVSGIAFLDMMISSADSFILPTLAIYFLTISVFRREIDDHTMFLYRDLSRKNIFFSKYLSLLSILVLFYILFTCVSTTVYFTRVVQFPFASNTFFDNDLSITLSTLEDIFGIFLKDIFSVTVASVLCLYLKTGSTIVVAIILTIASMMTSMIGGVVAMLFPNGYNRLLNDDILSTPQAFLGALGITIVYAFILLIIGSKKFQNLEF</sequence>
<feature type="transmembrane region" description="Helical" evidence="1">
    <location>
        <begin position="20"/>
        <end position="38"/>
    </location>
</feature>
<keyword evidence="1" id="KW-0472">Membrane</keyword>
<dbReference type="RefSeq" id="WP_135782833.1">
    <property type="nucleotide sequence ID" value="NZ_JADMRL010000005.1"/>
</dbReference>
<keyword evidence="1" id="KW-0812">Transmembrane</keyword>
<evidence type="ECO:0000256" key="1">
    <source>
        <dbReference type="SAM" id="Phobius"/>
    </source>
</evidence>
<feature type="transmembrane region" description="Helical" evidence="1">
    <location>
        <begin position="69"/>
        <end position="88"/>
    </location>
</feature>
<keyword evidence="3" id="KW-1185">Reference proteome</keyword>
<name>A0A4Z1E176_9STRE</name>
<dbReference type="EMBL" id="SRRP01000001">
    <property type="protein sequence ID" value="TGN92578.1"/>
    <property type="molecule type" value="Genomic_DNA"/>
</dbReference>
<feature type="transmembrane region" description="Helical" evidence="1">
    <location>
        <begin position="229"/>
        <end position="247"/>
    </location>
</feature>
<feature type="transmembrane region" description="Helical" evidence="1">
    <location>
        <begin position="160"/>
        <end position="180"/>
    </location>
</feature>
<keyword evidence="1" id="KW-1133">Transmembrane helix</keyword>
<evidence type="ECO:0000313" key="2">
    <source>
        <dbReference type="EMBL" id="TGN92578.1"/>
    </source>
</evidence>
<accession>A0A4Z1E176</accession>
<protein>
    <submittedName>
        <fullName evidence="2">Uncharacterized protein</fullName>
    </submittedName>
</protein>
<dbReference type="Proteomes" id="UP000297986">
    <property type="component" value="Unassembled WGS sequence"/>
</dbReference>
<gene>
    <name evidence="2" type="ORF">E5S68_06585</name>
</gene>
<evidence type="ECO:0000313" key="3">
    <source>
        <dbReference type="Proteomes" id="UP000297986"/>
    </source>
</evidence>
<dbReference type="OrthoDB" id="2220470at2"/>
<comment type="caution">
    <text evidence="2">The sequence shown here is derived from an EMBL/GenBank/DDBJ whole genome shotgun (WGS) entry which is preliminary data.</text>
</comment>
<dbReference type="AlphaFoldDB" id="A0A4Z1E176"/>
<feature type="transmembrane region" description="Helical" evidence="1">
    <location>
        <begin position="109"/>
        <end position="132"/>
    </location>
</feature>
<organism evidence="2 3">
    <name type="scientific">Streptococcus rubneri</name>
    <dbReference type="NCBI Taxonomy" id="1234680"/>
    <lineage>
        <taxon>Bacteria</taxon>
        <taxon>Bacillati</taxon>
        <taxon>Bacillota</taxon>
        <taxon>Bacilli</taxon>
        <taxon>Lactobacillales</taxon>
        <taxon>Streptococcaceae</taxon>
        <taxon>Streptococcus</taxon>
    </lineage>
</organism>
<reference evidence="2 3" key="1">
    <citation type="submission" date="2019-04" db="EMBL/GenBank/DDBJ databases">
        <title>Genome sequencing of Streptococcus rubneri DSM 26920(T).</title>
        <authorList>
            <person name="Kook J.-K."/>
            <person name="Park S.-N."/>
            <person name="Lim Y.K."/>
        </authorList>
    </citation>
    <scope>NUCLEOTIDE SEQUENCE [LARGE SCALE GENOMIC DNA]</scope>
    <source>
        <strain evidence="2 3">DSM 26920</strain>
    </source>
</reference>